<dbReference type="PRINTS" id="PR00080">
    <property type="entry name" value="SDRFAMILY"/>
</dbReference>
<dbReference type="PROSITE" id="PS00061">
    <property type="entry name" value="ADH_SHORT"/>
    <property type="match status" value="1"/>
</dbReference>
<evidence type="ECO:0000259" key="4">
    <source>
        <dbReference type="SMART" id="SM00822"/>
    </source>
</evidence>
<name>A0A5M6D6E1_9BACT</name>
<evidence type="ECO:0000313" key="6">
    <source>
        <dbReference type="Proteomes" id="UP000324479"/>
    </source>
</evidence>
<dbReference type="SMART" id="SM00822">
    <property type="entry name" value="PKS_KR"/>
    <property type="match status" value="1"/>
</dbReference>
<feature type="domain" description="Ketoreductase" evidence="4">
    <location>
        <begin position="11"/>
        <end position="189"/>
    </location>
</feature>
<dbReference type="PANTHER" id="PTHR44196">
    <property type="entry name" value="DEHYDROGENASE/REDUCTASE SDR FAMILY MEMBER 7B"/>
    <property type="match status" value="1"/>
</dbReference>
<keyword evidence="2" id="KW-0560">Oxidoreductase</keyword>
<evidence type="ECO:0000256" key="3">
    <source>
        <dbReference type="RuleBase" id="RU000363"/>
    </source>
</evidence>
<dbReference type="PRINTS" id="PR00081">
    <property type="entry name" value="GDHRDH"/>
</dbReference>
<dbReference type="GO" id="GO:0016020">
    <property type="term" value="C:membrane"/>
    <property type="evidence" value="ECO:0007669"/>
    <property type="project" value="TreeGrafter"/>
</dbReference>
<dbReference type="InterPro" id="IPR020904">
    <property type="entry name" value="Sc_DH/Rdtase_CS"/>
</dbReference>
<dbReference type="EMBL" id="VWOX01000009">
    <property type="protein sequence ID" value="KAA5541812.1"/>
    <property type="molecule type" value="Genomic_DNA"/>
</dbReference>
<dbReference type="PANTHER" id="PTHR44196:SF1">
    <property type="entry name" value="DEHYDROGENASE_REDUCTASE SDR FAMILY MEMBER 7B"/>
    <property type="match status" value="1"/>
</dbReference>
<evidence type="ECO:0000313" key="5">
    <source>
        <dbReference type="EMBL" id="KAA5541812.1"/>
    </source>
</evidence>
<dbReference type="Pfam" id="PF00106">
    <property type="entry name" value="adh_short"/>
    <property type="match status" value="1"/>
</dbReference>
<proteinExistence type="inferred from homology"/>
<evidence type="ECO:0000256" key="2">
    <source>
        <dbReference type="ARBA" id="ARBA00023002"/>
    </source>
</evidence>
<dbReference type="Proteomes" id="UP000324479">
    <property type="component" value="Unassembled WGS sequence"/>
</dbReference>
<protein>
    <submittedName>
        <fullName evidence="5">SDR family oxidoreductase</fullName>
    </submittedName>
</protein>
<dbReference type="Gene3D" id="3.40.50.720">
    <property type="entry name" value="NAD(P)-binding Rossmann-like Domain"/>
    <property type="match status" value="1"/>
</dbReference>
<reference evidence="5 6" key="1">
    <citation type="submission" date="2019-08" db="EMBL/GenBank/DDBJ databases">
        <authorList>
            <person name="Dhanesh K."/>
            <person name="Kumar G."/>
            <person name="Sasikala C."/>
            <person name="Venkata Ramana C."/>
        </authorList>
    </citation>
    <scope>NUCLEOTIDE SEQUENCE [LARGE SCALE GENOMIC DNA]</scope>
    <source>
        <strain evidence="5 6">JC645</strain>
    </source>
</reference>
<dbReference type="GO" id="GO:0016491">
    <property type="term" value="F:oxidoreductase activity"/>
    <property type="evidence" value="ECO:0007669"/>
    <property type="project" value="UniProtKB-KW"/>
</dbReference>
<dbReference type="CDD" id="cd05360">
    <property type="entry name" value="SDR_c3"/>
    <property type="match status" value="1"/>
</dbReference>
<dbReference type="InterPro" id="IPR036291">
    <property type="entry name" value="NAD(P)-bd_dom_sf"/>
</dbReference>
<evidence type="ECO:0000256" key="1">
    <source>
        <dbReference type="ARBA" id="ARBA00006484"/>
    </source>
</evidence>
<dbReference type="NCBIfam" id="NF005495">
    <property type="entry name" value="PRK07109.1"/>
    <property type="match status" value="1"/>
</dbReference>
<organism evidence="5 6">
    <name type="scientific">Roseiconus nitratireducens</name>
    <dbReference type="NCBI Taxonomy" id="2605748"/>
    <lineage>
        <taxon>Bacteria</taxon>
        <taxon>Pseudomonadati</taxon>
        <taxon>Planctomycetota</taxon>
        <taxon>Planctomycetia</taxon>
        <taxon>Pirellulales</taxon>
        <taxon>Pirellulaceae</taxon>
        <taxon>Roseiconus</taxon>
    </lineage>
</organism>
<dbReference type="AlphaFoldDB" id="A0A5M6D6E1"/>
<comment type="caution">
    <text evidence="5">The sequence shown here is derived from an EMBL/GenBank/DDBJ whole genome shotgun (WGS) entry which is preliminary data.</text>
</comment>
<dbReference type="SUPFAM" id="SSF51735">
    <property type="entry name" value="NAD(P)-binding Rossmann-fold domains"/>
    <property type="match status" value="1"/>
</dbReference>
<gene>
    <name evidence="5" type="ORF">FYK55_16515</name>
</gene>
<dbReference type="InterPro" id="IPR002347">
    <property type="entry name" value="SDR_fam"/>
</dbReference>
<accession>A0A5M6D6E1</accession>
<sequence length="344" mass="37063">MEPVNRSGKRPVVVITGASAGIGRAAVRRFVRGGYDVGLIARGESGLSAAADEVRRGGGTALTLPCDVSDASALDSAAEQVEMELGPIDVWVNNAMSSVFSPVDQMKPEEYKRVTEVTYLGYVYGTLSALKRMKPRDRGAIVQVGSALAYRSIPLQSAYCAAKHAIVGFTDSLRCELIHDKSNVHLTAVHMPAVNTPQFDWVKSRLPNRAQPVPPIFQPEVAAEAIFFAAHHRRRELWVARSAVLSILAQKLVPGLADHYLAANGYKAQQTDQPKDVDRPHNLWSPVDSNGGGDFGAHGAFDDQASDRSPMLAVSESRKTLQRIASIGLGLAVGTWAAGRVMNR</sequence>
<dbReference type="InterPro" id="IPR057326">
    <property type="entry name" value="KR_dom"/>
</dbReference>
<dbReference type="RefSeq" id="WP_150077546.1">
    <property type="nucleotide sequence ID" value="NZ_VWOX01000009.1"/>
</dbReference>
<comment type="similarity">
    <text evidence="1 3">Belongs to the short-chain dehydrogenases/reductases (SDR) family.</text>
</comment>
<keyword evidence="6" id="KW-1185">Reference proteome</keyword>